<evidence type="ECO:0000256" key="1">
    <source>
        <dbReference type="SAM" id="MobiDB-lite"/>
    </source>
</evidence>
<name>A0A7E4WBY4_PANRE</name>
<feature type="compositionally biased region" description="Basic and acidic residues" evidence="1">
    <location>
        <begin position="26"/>
        <end position="57"/>
    </location>
</feature>
<sequence length="86" mass="9490">MKRTPSNSRSIRRTSHTLHITSKDVSSGEKNRILGKDPNPKDPDPTSKSEAPKGEIRRRSRFRSLQKYNIGSGSGARGSTTRSALP</sequence>
<evidence type="ECO:0000313" key="3">
    <source>
        <dbReference type="WBParaSite" id="Pan_g9017.t1"/>
    </source>
</evidence>
<reference evidence="2" key="1">
    <citation type="journal article" date="2013" name="Genetics">
        <title>The draft genome and transcriptome of Panagrellus redivivus are shaped by the harsh demands of a free-living lifestyle.</title>
        <authorList>
            <person name="Srinivasan J."/>
            <person name="Dillman A.R."/>
            <person name="Macchietto M.G."/>
            <person name="Heikkinen L."/>
            <person name="Lakso M."/>
            <person name="Fracchia K.M."/>
            <person name="Antoshechkin I."/>
            <person name="Mortazavi A."/>
            <person name="Wong G."/>
            <person name="Sternberg P.W."/>
        </authorList>
    </citation>
    <scope>NUCLEOTIDE SEQUENCE [LARGE SCALE GENOMIC DNA]</scope>
    <source>
        <strain evidence="2">MT8872</strain>
    </source>
</reference>
<evidence type="ECO:0000313" key="2">
    <source>
        <dbReference type="Proteomes" id="UP000492821"/>
    </source>
</evidence>
<feature type="compositionally biased region" description="Low complexity" evidence="1">
    <location>
        <begin position="77"/>
        <end position="86"/>
    </location>
</feature>
<proteinExistence type="predicted"/>
<organism evidence="2 3">
    <name type="scientific">Panagrellus redivivus</name>
    <name type="common">Microworm</name>
    <dbReference type="NCBI Taxonomy" id="6233"/>
    <lineage>
        <taxon>Eukaryota</taxon>
        <taxon>Metazoa</taxon>
        <taxon>Ecdysozoa</taxon>
        <taxon>Nematoda</taxon>
        <taxon>Chromadorea</taxon>
        <taxon>Rhabditida</taxon>
        <taxon>Tylenchina</taxon>
        <taxon>Panagrolaimomorpha</taxon>
        <taxon>Panagrolaimoidea</taxon>
        <taxon>Panagrolaimidae</taxon>
        <taxon>Panagrellus</taxon>
    </lineage>
</organism>
<dbReference type="AlphaFoldDB" id="A0A7E4WBY4"/>
<keyword evidence="2" id="KW-1185">Reference proteome</keyword>
<dbReference type="Proteomes" id="UP000492821">
    <property type="component" value="Unassembled WGS sequence"/>
</dbReference>
<accession>A0A7E4WBY4</accession>
<protein>
    <submittedName>
        <fullName evidence="3">Ovule protein</fullName>
    </submittedName>
</protein>
<reference evidence="3" key="2">
    <citation type="submission" date="2020-10" db="UniProtKB">
        <authorList>
            <consortium name="WormBaseParasite"/>
        </authorList>
    </citation>
    <scope>IDENTIFICATION</scope>
</reference>
<feature type="region of interest" description="Disordered" evidence="1">
    <location>
        <begin position="1"/>
        <end position="86"/>
    </location>
</feature>
<dbReference type="WBParaSite" id="Pan_g9017.t1">
    <property type="protein sequence ID" value="Pan_g9017.t1"/>
    <property type="gene ID" value="Pan_g9017"/>
</dbReference>